<dbReference type="SUPFAM" id="SSF58038">
    <property type="entry name" value="SNARE fusion complex"/>
    <property type="match status" value="1"/>
</dbReference>
<evidence type="ECO:0000259" key="1">
    <source>
        <dbReference type="PROSITE" id="PS50192"/>
    </source>
</evidence>
<name>A0ABQ9YF42_9EUKA</name>
<dbReference type="EMBL" id="JARBJD010000011">
    <property type="protein sequence ID" value="KAK2962384.1"/>
    <property type="molecule type" value="Genomic_DNA"/>
</dbReference>
<organism evidence="2 3">
    <name type="scientific">Blattamonas nauphoetae</name>
    <dbReference type="NCBI Taxonomy" id="2049346"/>
    <lineage>
        <taxon>Eukaryota</taxon>
        <taxon>Metamonada</taxon>
        <taxon>Preaxostyla</taxon>
        <taxon>Oxymonadida</taxon>
        <taxon>Blattamonas</taxon>
    </lineage>
</organism>
<proteinExistence type="predicted"/>
<evidence type="ECO:0000313" key="3">
    <source>
        <dbReference type="Proteomes" id="UP001281761"/>
    </source>
</evidence>
<dbReference type="CDD" id="cd15841">
    <property type="entry name" value="SNARE_Qc"/>
    <property type="match status" value="1"/>
</dbReference>
<feature type="domain" description="T-SNARE coiled-coil homology" evidence="1">
    <location>
        <begin position="210"/>
        <end position="272"/>
    </location>
</feature>
<evidence type="ECO:0000313" key="2">
    <source>
        <dbReference type="EMBL" id="KAK2962384.1"/>
    </source>
</evidence>
<accession>A0ABQ9YF42</accession>
<reference evidence="2 3" key="1">
    <citation type="journal article" date="2022" name="bioRxiv">
        <title>Genomics of Preaxostyla Flagellates Illuminates Evolutionary Transitions and the Path Towards Mitochondrial Loss.</title>
        <authorList>
            <person name="Novak L.V.F."/>
            <person name="Treitli S.C."/>
            <person name="Pyrih J."/>
            <person name="Halakuc P."/>
            <person name="Pipaliya S.V."/>
            <person name="Vacek V."/>
            <person name="Brzon O."/>
            <person name="Soukal P."/>
            <person name="Eme L."/>
            <person name="Dacks J.B."/>
            <person name="Karnkowska A."/>
            <person name="Elias M."/>
            <person name="Hampl V."/>
        </authorList>
    </citation>
    <scope>NUCLEOTIDE SEQUENCE [LARGE SCALE GENOMIC DNA]</scope>
    <source>
        <strain evidence="2">NAU3</strain>
        <tissue evidence="2">Gut</tissue>
    </source>
</reference>
<protein>
    <recommendedName>
        <fullName evidence="1">t-SNARE coiled-coil homology domain-containing protein</fullName>
    </recommendedName>
</protein>
<dbReference type="PROSITE" id="PS50192">
    <property type="entry name" value="T_SNARE"/>
    <property type="match status" value="1"/>
</dbReference>
<keyword evidence="3" id="KW-1185">Reference proteome</keyword>
<dbReference type="Proteomes" id="UP001281761">
    <property type="component" value="Unassembled WGS sequence"/>
</dbReference>
<gene>
    <name evidence="2" type="ORF">BLNAU_2627</name>
</gene>
<comment type="caution">
    <text evidence="2">The sequence shown here is derived from an EMBL/GenBank/DDBJ whole genome shotgun (WGS) entry which is preliminary data.</text>
</comment>
<sequence>MSGKKDTGDSSSALRTTMRQLEQMDRRLDLVIDNCMSEAEKKIREQQKFELTKEQLLNNLSAIRKDIFRRDDLKRNQRDIKEALMINSKCRLALKDNKEKLDYLIQDYESSKATFGDSPTPEQSKLLNRKENHVEHARDMYNIVLDLYEHDATTEGGNAQLNELMSGVSVPTRSVRPSDENIELSADNFTAIDFNAPRSEMEEQWQELLQRSQQIEDQYLDVIEANVQQLREMAIGASAELDRQSALIDQVGGQISDNQEKLTTLNKKVDQANKLPHAL</sequence>
<dbReference type="Gene3D" id="1.20.5.110">
    <property type="match status" value="1"/>
</dbReference>
<dbReference type="InterPro" id="IPR000727">
    <property type="entry name" value="T_SNARE_dom"/>
</dbReference>